<gene>
    <name evidence="3" type="ORF">CAUPRSCDRAFT_12953</name>
</gene>
<dbReference type="PANTHER" id="PTHR10925">
    <property type="entry name" value="N-ACETYLTRANSFERASE 10"/>
    <property type="match status" value="1"/>
</dbReference>
<protein>
    <recommendedName>
        <fullName evidence="2">Possible tRNA binding domain-containing protein</fullName>
    </recommendedName>
</protein>
<sequence>MLDLTGMAFRAMPVRLIMGMLPTTSSVVVLTDKDAANALTSQEIPTYFTRFDLKRLASYADNLVDFHVVADLLPRLAQLYFDPKGCRLILPPSKAASAEASLATGPLSAIQQSLLVGMGLQMKSMDDMVKELNVGSSQLLALFSKSMRRFSKVLGEIEMQAEQQRLEADAAKAPALPTVSGETSDAEACMDAGEDADAASDVDGAANHDDDNDDATLSPVAAAPALTE</sequence>
<feature type="domain" description="Possible tRNA binding" evidence="2">
    <location>
        <begin position="2"/>
        <end position="175"/>
    </location>
</feature>
<dbReference type="InterPro" id="IPR027992">
    <property type="entry name" value="tRNA_bind_dom"/>
</dbReference>
<dbReference type="GO" id="GO:0000049">
    <property type="term" value="F:tRNA binding"/>
    <property type="evidence" value="ECO:0007669"/>
    <property type="project" value="TreeGrafter"/>
</dbReference>
<proteinExistence type="predicted"/>
<dbReference type="Pfam" id="PF13725">
    <property type="entry name" value="tRNA_bind_2"/>
    <property type="match status" value="1"/>
</dbReference>
<feature type="non-terminal residue" evidence="3">
    <location>
        <position position="228"/>
    </location>
</feature>
<organism evidence="3 4">
    <name type="scientific">Caulochytrium protostelioides</name>
    <dbReference type="NCBI Taxonomy" id="1555241"/>
    <lineage>
        <taxon>Eukaryota</taxon>
        <taxon>Fungi</taxon>
        <taxon>Fungi incertae sedis</taxon>
        <taxon>Chytridiomycota</taxon>
        <taxon>Chytridiomycota incertae sedis</taxon>
        <taxon>Chytridiomycetes</taxon>
        <taxon>Caulochytriales</taxon>
        <taxon>Caulochytriaceae</taxon>
        <taxon>Caulochytrium</taxon>
    </lineage>
</organism>
<dbReference type="GO" id="GO:0030686">
    <property type="term" value="C:90S preribosome"/>
    <property type="evidence" value="ECO:0007669"/>
    <property type="project" value="TreeGrafter"/>
</dbReference>
<dbReference type="InterPro" id="IPR032672">
    <property type="entry name" value="TmcA/NAT10/Kre33"/>
</dbReference>
<dbReference type="GO" id="GO:1990883">
    <property type="term" value="F:18S rRNA cytidine N-acetyltransferase activity"/>
    <property type="evidence" value="ECO:0007669"/>
    <property type="project" value="TreeGrafter"/>
</dbReference>
<accession>A0A4P9WRT0</accession>
<evidence type="ECO:0000259" key="2">
    <source>
        <dbReference type="Pfam" id="PF13725"/>
    </source>
</evidence>
<evidence type="ECO:0000256" key="1">
    <source>
        <dbReference type="SAM" id="MobiDB-lite"/>
    </source>
</evidence>
<dbReference type="GO" id="GO:0005730">
    <property type="term" value="C:nucleolus"/>
    <property type="evidence" value="ECO:0007669"/>
    <property type="project" value="TreeGrafter"/>
</dbReference>
<dbReference type="EMBL" id="ML012066">
    <property type="protein sequence ID" value="RKO95342.1"/>
    <property type="molecule type" value="Genomic_DNA"/>
</dbReference>
<feature type="region of interest" description="Disordered" evidence="1">
    <location>
        <begin position="168"/>
        <end position="228"/>
    </location>
</feature>
<reference evidence="4" key="1">
    <citation type="journal article" date="2018" name="Nat. Microbiol.">
        <title>Leveraging single-cell genomics to expand the fungal tree of life.</title>
        <authorList>
            <person name="Ahrendt S.R."/>
            <person name="Quandt C.A."/>
            <person name="Ciobanu D."/>
            <person name="Clum A."/>
            <person name="Salamov A."/>
            <person name="Andreopoulos B."/>
            <person name="Cheng J.F."/>
            <person name="Woyke T."/>
            <person name="Pelin A."/>
            <person name="Henrissat B."/>
            <person name="Reynolds N.K."/>
            <person name="Benny G.L."/>
            <person name="Smith M.E."/>
            <person name="James T.Y."/>
            <person name="Grigoriev I.V."/>
        </authorList>
    </citation>
    <scope>NUCLEOTIDE SEQUENCE [LARGE SCALE GENOMIC DNA]</scope>
    <source>
        <strain evidence="4">ATCC 52028</strain>
    </source>
</reference>
<dbReference type="GO" id="GO:1904812">
    <property type="term" value="P:rRNA acetylation involved in maturation of SSU-rRNA"/>
    <property type="evidence" value="ECO:0007669"/>
    <property type="project" value="TreeGrafter"/>
</dbReference>
<dbReference type="AlphaFoldDB" id="A0A4P9WRT0"/>
<dbReference type="PANTHER" id="PTHR10925:SF5">
    <property type="entry name" value="RNA CYTIDINE ACETYLTRANSFERASE"/>
    <property type="match status" value="1"/>
</dbReference>
<name>A0A4P9WRT0_9FUNG</name>
<dbReference type="Proteomes" id="UP000268535">
    <property type="component" value="Unassembled WGS sequence"/>
</dbReference>
<evidence type="ECO:0000313" key="4">
    <source>
        <dbReference type="Proteomes" id="UP000268535"/>
    </source>
</evidence>
<evidence type="ECO:0000313" key="3">
    <source>
        <dbReference type="EMBL" id="RKO95342.1"/>
    </source>
</evidence>